<reference evidence="3" key="1">
    <citation type="journal article" date="2011" name="Nat. Commun.">
        <title>Effector diversification within compartments of the Leptosphaeria maculans genome affected by Repeat-Induced Point mutations.</title>
        <authorList>
            <person name="Rouxel T."/>
            <person name="Grandaubert J."/>
            <person name="Hane J.K."/>
            <person name="Hoede C."/>
            <person name="van de Wouw A.P."/>
            <person name="Couloux A."/>
            <person name="Dominguez V."/>
            <person name="Anthouard V."/>
            <person name="Bally P."/>
            <person name="Bourras S."/>
            <person name="Cozijnsen A.J."/>
            <person name="Ciuffetti L.M."/>
            <person name="Degrave A."/>
            <person name="Dilmaghani A."/>
            <person name="Duret L."/>
            <person name="Fudal I."/>
            <person name="Goodwin S.B."/>
            <person name="Gout L."/>
            <person name="Glaser N."/>
            <person name="Linglin J."/>
            <person name="Kema G.H.J."/>
            <person name="Lapalu N."/>
            <person name="Lawrence C.B."/>
            <person name="May K."/>
            <person name="Meyer M."/>
            <person name="Ollivier B."/>
            <person name="Poulain J."/>
            <person name="Schoch C.L."/>
            <person name="Simon A."/>
            <person name="Spatafora J.W."/>
            <person name="Stachowiak A."/>
            <person name="Turgeon B.G."/>
            <person name="Tyler B.M."/>
            <person name="Vincent D."/>
            <person name="Weissenbach J."/>
            <person name="Amselem J."/>
            <person name="Quesneville H."/>
            <person name="Oliver R.P."/>
            <person name="Wincker P."/>
            <person name="Balesdent M.-H."/>
            <person name="Howlett B.J."/>
        </authorList>
    </citation>
    <scope>NUCLEOTIDE SEQUENCE [LARGE SCALE GENOMIC DNA]</scope>
    <source>
        <strain evidence="3">JN3 / isolate v23.1.3 / race Av1-4-5-6-7-8</strain>
    </source>
</reference>
<dbReference type="Proteomes" id="UP000002668">
    <property type="component" value="Genome"/>
</dbReference>
<sequence length="82" mass="8851">MTGLTGTVMVCFSSTLYRYDHESTPSYGYTSLGWMPEKVRAFISNPSSDETEDAKRTPSSSPHGGNACQSSTFPISSGFSIL</sequence>
<evidence type="ECO:0000256" key="1">
    <source>
        <dbReference type="SAM" id="MobiDB-lite"/>
    </source>
</evidence>
<dbReference type="HOGENOM" id="CLU_2558704_0_0_1"/>
<dbReference type="InParanoid" id="E5AAK6"/>
<protein>
    <submittedName>
        <fullName evidence="2">Predicted protein</fullName>
    </submittedName>
</protein>
<dbReference type="VEuPathDB" id="FungiDB:LEMA_uP018270.1"/>
<dbReference type="EMBL" id="FP929138">
    <property type="protein sequence ID" value="CBY00697.1"/>
    <property type="molecule type" value="Genomic_DNA"/>
</dbReference>
<gene>
    <name evidence="2" type="ORF">LEMA_uP018270.1</name>
</gene>
<accession>E5AAK6</accession>
<feature type="compositionally biased region" description="Polar residues" evidence="1">
    <location>
        <begin position="57"/>
        <end position="82"/>
    </location>
</feature>
<keyword evidence="3" id="KW-1185">Reference proteome</keyword>
<proteinExistence type="predicted"/>
<evidence type="ECO:0000313" key="3">
    <source>
        <dbReference type="Proteomes" id="UP000002668"/>
    </source>
</evidence>
<organism evidence="3">
    <name type="scientific">Leptosphaeria maculans (strain JN3 / isolate v23.1.3 / race Av1-4-5-6-7-8)</name>
    <name type="common">Blackleg fungus</name>
    <name type="synonym">Phoma lingam</name>
    <dbReference type="NCBI Taxonomy" id="985895"/>
    <lineage>
        <taxon>Eukaryota</taxon>
        <taxon>Fungi</taxon>
        <taxon>Dikarya</taxon>
        <taxon>Ascomycota</taxon>
        <taxon>Pezizomycotina</taxon>
        <taxon>Dothideomycetes</taxon>
        <taxon>Pleosporomycetidae</taxon>
        <taxon>Pleosporales</taxon>
        <taxon>Pleosporineae</taxon>
        <taxon>Leptosphaeriaceae</taxon>
        <taxon>Plenodomus</taxon>
        <taxon>Plenodomus lingam/Leptosphaeria maculans species complex</taxon>
    </lineage>
</organism>
<name>E5AAK6_LEPMJ</name>
<dbReference type="AlphaFoldDB" id="E5AAK6"/>
<feature type="region of interest" description="Disordered" evidence="1">
    <location>
        <begin position="44"/>
        <end position="82"/>
    </location>
</feature>
<evidence type="ECO:0000313" key="2">
    <source>
        <dbReference type="EMBL" id="CBY00697.1"/>
    </source>
</evidence>